<evidence type="ECO:0000256" key="1">
    <source>
        <dbReference type="ARBA" id="ARBA00023242"/>
    </source>
</evidence>
<reference evidence="2 3" key="1">
    <citation type="journal article" date="2016" name="Genome Announc.">
        <title>Draft Whole-Genome Sequence of Trichoderma gamsii T6085, a Promising Biocontrol Agent of Fusarium Head Blight on Wheat.</title>
        <authorList>
            <person name="Baroncelli R."/>
            <person name="Zapparata A."/>
            <person name="Piaggeschi G."/>
            <person name="Sarrocco S."/>
            <person name="Vannacci G."/>
        </authorList>
    </citation>
    <scope>NUCLEOTIDE SEQUENCE [LARGE SCALE GENOMIC DNA]</scope>
    <source>
        <strain evidence="2 3">T6085</strain>
    </source>
</reference>
<sequence length="299" mass="32866">MPLEFINNESLLDDSVRKRIRRHAALGRNKGKRLDRTSRKTSFMTSSLLCKPATVPGATDVSENVCVIERPISDGLILPVLQAGESKVRVKEVIAFMSSTQLSPALSSGLDYTGLGSPLCVQYMLSDEACFHSTMATGTVSLNHFVSKPDGASQAMQHMSKAFRLVNQKLASQNATSDLTIAAIVSMAQYEQLWNRYREGSVHVQGLRRIVQLRGGLVRQLMTSPSHLVQKILRVDLDYSLQLGSPTMFTVDEAKLVCDVETRFPSSHLREEGEADTLFLGQYGGAQASVFVPWGQSES</sequence>
<name>A0A2P4ZJU6_9HYPO</name>
<dbReference type="EMBL" id="JPDN02000022">
    <property type="protein sequence ID" value="PON24570.1"/>
    <property type="molecule type" value="Genomic_DNA"/>
</dbReference>
<keyword evidence="3" id="KW-1185">Reference proteome</keyword>
<accession>A0A2P4ZJU6</accession>
<protein>
    <submittedName>
        <fullName evidence="2">Uncharacterized protein</fullName>
    </submittedName>
</protein>
<comment type="caution">
    <text evidence="2">The sequence shown here is derived from an EMBL/GenBank/DDBJ whole genome shotgun (WGS) entry which is preliminary data.</text>
</comment>
<dbReference type="GeneID" id="29981815"/>
<proteinExistence type="predicted"/>
<evidence type="ECO:0000313" key="3">
    <source>
        <dbReference type="Proteomes" id="UP000054821"/>
    </source>
</evidence>
<evidence type="ECO:0000313" key="2">
    <source>
        <dbReference type="EMBL" id="PON24570.1"/>
    </source>
</evidence>
<dbReference type="Pfam" id="PF11951">
    <property type="entry name" value="Fungal_trans_2"/>
    <property type="match status" value="1"/>
</dbReference>
<dbReference type="RefSeq" id="XP_018665047.1">
    <property type="nucleotide sequence ID" value="XM_018801732.1"/>
</dbReference>
<gene>
    <name evidence="2" type="ORF">TGAM01_v206500</name>
</gene>
<keyword evidence="1" id="KW-0539">Nucleus</keyword>
<dbReference type="Proteomes" id="UP000054821">
    <property type="component" value="Unassembled WGS sequence"/>
</dbReference>
<dbReference type="InterPro" id="IPR021858">
    <property type="entry name" value="Fun_TF"/>
</dbReference>
<dbReference type="PANTHER" id="PTHR37540">
    <property type="entry name" value="TRANSCRIPTION FACTOR (ACR-2), PUTATIVE-RELATED-RELATED"/>
    <property type="match status" value="1"/>
</dbReference>
<dbReference type="PANTHER" id="PTHR37540:SF9">
    <property type="entry name" value="ZN(2)-C6 FUNGAL-TYPE DOMAIN-CONTAINING PROTEIN"/>
    <property type="match status" value="1"/>
</dbReference>
<dbReference type="STRING" id="398673.A0A2P4ZJU6"/>
<dbReference type="AlphaFoldDB" id="A0A2P4ZJU6"/>
<organism evidence="2 3">
    <name type="scientific">Trichoderma gamsii</name>
    <dbReference type="NCBI Taxonomy" id="398673"/>
    <lineage>
        <taxon>Eukaryota</taxon>
        <taxon>Fungi</taxon>
        <taxon>Dikarya</taxon>
        <taxon>Ascomycota</taxon>
        <taxon>Pezizomycotina</taxon>
        <taxon>Sordariomycetes</taxon>
        <taxon>Hypocreomycetidae</taxon>
        <taxon>Hypocreales</taxon>
        <taxon>Hypocreaceae</taxon>
        <taxon>Trichoderma</taxon>
    </lineage>
</organism>